<keyword evidence="1" id="KW-0812">Transmembrane</keyword>
<keyword evidence="1" id="KW-0472">Membrane</keyword>
<organism evidence="2">
    <name type="scientific">Polynucleobacter necessarius subsp. necessarius (strain STIR1)</name>
    <dbReference type="NCBI Taxonomy" id="452638"/>
    <lineage>
        <taxon>Bacteria</taxon>
        <taxon>Pseudomonadati</taxon>
        <taxon>Pseudomonadota</taxon>
        <taxon>Betaproteobacteria</taxon>
        <taxon>Burkholderiales</taxon>
        <taxon>Burkholderiaceae</taxon>
        <taxon>Polynucleobacter</taxon>
    </lineage>
</organism>
<sequence>MNNVTLNYLINLVALSVAWTVAIGAGYISLFLYKPYPIAVEVLLRIVGVFSLVISWVSMNWYIGKKKEKVDSILLAVGYLTSLLIFYAFGKLGAYKLVGAYSFLYLMYVYAHRYIDYIQRFLHSRGWIAISYVMLAVAVLMPLTIGNFINTESGFDRAYLEQATKGLPDNTIKITFSKNDLVEISHLARPEKDDLFYQDFKPFVLKKNKDSIELFTTVGPDLTIYCYFLKDKAEFSSCLDELAGAASNSIYKKYAYLKNNPTTNDVIQERFVEAVDRATATDVESLEGVSFFKLMFVRGNLLHHYSYIYSGMQEPGLQAFFNQYGLGPISIANAIKSFSGATSIDSIYITISIVNFLVAFGCVFLFRKNAFILFFCAMSILTVYLTSNIIAPFLYYIRFLPVVILGALYAKNINIFSEKRIGRNLAISFIFLLIAIYNKEYGLLVFFALVCAFLLTKEVACIKFAGIMGIGFIAIYSLVPQESSATSNLLTVLAGVGINPRLSIVSLIWFAMLAYLFWIVNRLYEKQKWDVQIIFWTSLLLLFSVKVAWAGSANHIGGLLLIYAMVMTGLNNSSGGGDTSLRIAWLSIAAAGMLALTIPSITYLKYFDQAQGVSYLKTNWSNKFKFSDYLVMKDEAFKKYASVTSYSLLSTQDDFLQMVNQVHQTGKFHNYSTQINYPVDALKIVGDIKKRDFILVDNNILNLDNIDFLKLKLYNKDKILNDYIKGYIVEIQKFNYLLSKLDPKEVVSRDEFFTLYRIR</sequence>
<feature type="transmembrane region" description="Helical" evidence="1">
    <location>
        <begin position="42"/>
        <end position="63"/>
    </location>
</feature>
<feature type="transmembrane region" description="Helical" evidence="1">
    <location>
        <begin position="464"/>
        <end position="481"/>
    </location>
</feature>
<dbReference type="EMBL" id="CP001010">
    <property type="protein sequence ID" value="ACB43633.1"/>
    <property type="molecule type" value="Genomic_DNA"/>
</dbReference>
<feature type="transmembrane region" description="Helical" evidence="1">
    <location>
        <begin position="127"/>
        <end position="149"/>
    </location>
</feature>
<feature type="transmembrane region" description="Helical" evidence="1">
    <location>
        <begin position="421"/>
        <end position="437"/>
    </location>
</feature>
<name>B1XTF6_POLNS</name>
<keyword evidence="1" id="KW-1133">Transmembrane helix</keyword>
<dbReference type="STRING" id="452638.Pnec_0341"/>
<reference evidence="2" key="1">
    <citation type="submission" date="2008-03" db="EMBL/GenBank/DDBJ databases">
        <title>Complete sequence of Polynucleobacter necessarius STIR1.</title>
        <authorList>
            <consortium name="US DOE Joint Genome Institute"/>
            <person name="Copeland A."/>
            <person name="Lucas S."/>
            <person name="Lapidus A."/>
            <person name="Barry K."/>
            <person name="Detter J.C."/>
            <person name="Glavina del Rio T."/>
            <person name="Hammon N."/>
            <person name="Israni S."/>
            <person name="Dalin E."/>
            <person name="Tice H."/>
            <person name="Pitluck S."/>
            <person name="Chain P."/>
            <person name="Malfatti S."/>
            <person name="Shin M."/>
            <person name="Vergez L."/>
            <person name="Schmutz J."/>
            <person name="Larimer F."/>
            <person name="Land M."/>
            <person name="Hauser L."/>
            <person name="Kyrpides N."/>
            <person name="Kim E."/>
            <person name="Hahn M."/>
            <person name="Richardson P."/>
        </authorList>
    </citation>
    <scope>NUCLEOTIDE SEQUENCE [LARGE SCALE GENOMIC DNA]</scope>
    <source>
        <strain evidence="2">STIR1</strain>
    </source>
</reference>
<evidence type="ECO:0000313" key="2">
    <source>
        <dbReference type="EMBL" id="ACB43633.1"/>
    </source>
</evidence>
<feature type="transmembrane region" description="Helical" evidence="1">
    <location>
        <begin position="347"/>
        <end position="366"/>
    </location>
</feature>
<feature type="transmembrane region" description="Helical" evidence="1">
    <location>
        <begin position="12"/>
        <end position="30"/>
    </location>
</feature>
<feature type="transmembrane region" description="Helical" evidence="1">
    <location>
        <begin position="95"/>
        <end position="115"/>
    </location>
</feature>
<dbReference type="KEGG" id="pne:Pnec_0341"/>
<feature type="transmembrane region" description="Helical" evidence="1">
    <location>
        <begin position="501"/>
        <end position="521"/>
    </location>
</feature>
<proteinExistence type="predicted"/>
<gene>
    <name evidence="2" type="ordered locus">Pnec_0341</name>
</gene>
<feature type="transmembrane region" description="Helical" evidence="1">
    <location>
        <begin position="583"/>
        <end position="604"/>
    </location>
</feature>
<dbReference type="HOGENOM" id="CLU_367175_0_0_4"/>
<feature type="transmembrane region" description="Helical" evidence="1">
    <location>
        <begin position="533"/>
        <end position="563"/>
    </location>
</feature>
<accession>B1XTF6</accession>
<dbReference type="AlphaFoldDB" id="B1XTF6"/>
<feature type="transmembrane region" description="Helical" evidence="1">
    <location>
        <begin position="371"/>
        <end position="387"/>
    </location>
</feature>
<evidence type="ECO:0000256" key="1">
    <source>
        <dbReference type="SAM" id="Phobius"/>
    </source>
</evidence>
<protein>
    <submittedName>
        <fullName evidence="2">Uncharacterized protein</fullName>
    </submittedName>
</protein>
<feature type="transmembrane region" description="Helical" evidence="1">
    <location>
        <begin position="70"/>
        <end position="89"/>
    </location>
</feature>